<name>A0A5B8M8Z2_9MICO</name>
<protein>
    <submittedName>
        <fullName evidence="1">DUF3467 domain-containing protein</fullName>
    </submittedName>
</protein>
<organism evidence="1 2">
    <name type="scientific">Humibacter ginsenosidimutans</name>
    <dbReference type="NCBI Taxonomy" id="2599293"/>
    <lineage>
        <taxon>Bacteria</taxon>
        <taxon>Bacillati</taxon>
        <taxon>Actinomycetota</taxon>
        <taxon>Actinomycetes</taxon>
        <taxon>Micrococcales</taxon>
        <taxon>Microbacteriaceae</taxon>
        <taxon>Humibacter</taxon>
    </lineage>
</organism>
<accession>A0A5B8M8Z2</accession>
<dbReference type="EMBL" id="CP042305">
    <property type="protein sequence ID" value="QDZ16102.1"/>
    <property type="molecule type" value="Genomic_DNA"/>
</dbReference>
<evidence type="ECO:0000313" key="1">
    <source>
        <dbReference type="EMBL" id="QDZ16102.1"/>
    </source>
</evidence>
<dbReference type="InterPro" id="IPR021857">
    <property type="entry name" value="DUF3467"/>
</dbReference>
<dbReference type="Pfam" id="PF11950">
    <property type="entry name" value="DUF3467"/>
    <property type="match status" value="1"/>
</dbReference>
<dbReference type="AlphaFoldDB" id="A0A5B8M8Z2"/>
<dbReference type="KEGG" id="huw:FPZ11_16220"/>
<keyword evidence="2" id="KW-1185">Reference proteome</keyword>
<reference evidence="1 2" key="1">
    <citation type="submission" date="2019-07" db="EMBL/GenBank/DDBJ databases">
        <title>Full genome sequence of Humibacter sp. WJ7-1.</title>
        <authorList>
            <person name="Im W.-T."/>
        </authorList>
    </citation>
    <scope>NUCLEOTIDE SEQUENCE [LARGE SCALE GENOMIC DNA]</scope>
    <source>
        <strain evidence="1 2">WJ7-1</strain>
    </source>
</reference>
<evidence type="ECO:0000313" key="2">
    <source>
        <dbReference type="Proteomes" id="UP000320216"/>
    </source>
</evidence>
<dbReference type="OrthoDB" id="5189198at2"/>
<dbReference type="RefSeq" id="WP_146322106.1">
    <property type="nucleotide sequence ID" value="NZ_CP042305.1"/>
</dbReference>
<sequence>MADEQDDAQQSVPTQINFDIPSENEAGTFADFASIWHTDNVFVLDFASLRGPATETHDEHGTPQRSVNARVVTRVRIPPEQVFELAKALTRELEVWEQQTGRRAPQ</sequence>
<dbReference type="Proteomes" id="UP000320216">
    <property type="component" value="Chromosome"/>
</dbReference>
<proteinExistence type="predicted"/>
<gene>
    <name evidence="1" type="ORF">FPZ11_16220</name>
</gene>